<dbReference type="RefSeq" id="WP_076622296.1">
    <property type="nucleotide sequence ID" value="NZ_BMEW01000002.1"/>
</dbReference>
<dbReference type="GO" id="GO:0019058">
    <property type="term" value="P:viral life cycle"/>
    <property type="evidence" value="ECO:0007669"/>
    <property type="project" value="InterPro"/>
</dbReference>
<proteinExistence type="predicted"/>
<protein>
    <submittedName>
        <fullName evidence="1">GpW protein</fullName>
    </submittedName>
</protein>
<dbReference type="Proteomes" id="UP000186559">
    <property type="component" value="Chromosome"/>
</dbReference>
<accession>A0A1U7D0T8</accession>
<keyword evidence="2" id="KW-1185">Reference proteome</keyword>
<reference evidence="1 2" key="1">
    <citation type="submission" date="2016-03" db="EMBL/GenBank/DDBJ databases">
        <title>Deep-sea bacteria in the southern Pacific.</title>
        <authorList>
            <person name="Tang K."/>
        </authorList>
    </citation>
    <scope>NUCLEOTIDE SEQUENCE [LARGE SCALE GENOMIC DNA]</scope>
    <source>
        <strain evidence="1 2">JLT2016</strain>
    </source>
</reference>
<dbReference type="InterPro" id="IPR036626">
    <property type="entry name" value="GpW_sf"/>
</dbReference>
<organism evidence="1 2">
    <name type="scientific">Salipiger profundus</name>
    <dbReference type="NCBI Taxonomy" id="1229727"/>
    <lineage>
        <taxon>Bacteria</taxon>
        <taxon>Pseudomonadati</taxon>
        <taxon>Pseudomonadota</taxon>
        <taxon>Alphaproteobacteria</taxon>
        <taxon>Rhodobacterales</taxon>
        <taxon>Roseobacteraceae</taxon>
        <taxon>Salipiger</taxon>
    </lineage>
</organism>
<dbReference type="SUPFAM" id="SSF64210">
    <property type="entry name" value="Head-to-tail joining protein W, gpW"/>
    <property type="match status" value="1"/>
</dbReference>
<dbReference type="AlphaFoldDB" id="A0A1U7D0T8"/>
<evidence type="ECO:0000313" key="1">
    <source>
        <dbReference type="EMBL" id="APX21713.1"/>
    </source>
</evidence>
<name>A0A1U7D0T8_9RHOB</name>
<sequence>MADTATLEARLEDAEEALHAVLMGESVTVVAYDGHRTEYGPANEAGLRRYIASLKRQLGQGGVRGSRRVIF</sequence>
<gene>
    <name evidence="1" type="ORF">Ga0080559_TMP917</name>
</gene>
<dbReference type="Pfam" id="PF02831">
    <property type="entry name" value="gpW"/>
    <property type="match status" value="1"/>
</dbReference>
<evidence type="ECO:0000313" key="2">
    <source>
        <dbReference type="Proteomes" id="UP000186559"/>
    </source>
</evidence>
<dbReference type="STRING" id="1229727.Ga0080559_TMP917"/>
<dbReference type="Gene3D" id="3.30.1580.10">
    <property type="entry name" value="Head-to-tail joining protein W"/>
    <property type="match status" value="1"/>
</dbReference>
<dbReference type="EMBL" id="CP014796">
    <property type="protein sequence ID" value="APX21713.1"/>
    <property type="molecule type" value="Genomic_DNA"/>
</dbReference>
<dbReference type="InterPro" id="IPR004174">
    <property type="entry name" value="GpW"/>
</dbReference>
<dbReference type="KEGG" id="tpro:Ga0080559_TMP917"/>